<feature type="transmembrane region" description="Helical" evidence="2">
    <location>
        <begin position="383"/>
        <end position="407"/>
    </location>
</feature>
<feature type="transmembrane region" description="Helical" evidence="2">
    <location>
        <begin position="331"/>
        <end position="350"/>
    </location>
</feature>
<protein>
    <submittedName>
        <fullName evidence="3">HAE1 family hydrophobic/amphiphilic exporter-1</fullName>
    </submittedName>
</protein>
<name>A0A7Y9IE64_9ACTN</name>
<dbReference type="GO" id="GO:0005886">
    <property type="term" value="C:plasma membrane"/>
    <property type="evidence" value="ECO:0007669"/>
    <property type="project" value="TreeGrafter"/>
</dbReference>
<feature type="region of interest" description="Disordered" evidence="1">
    <location>
        <begin position="770"/>
        <end position="838"/>
    </location>
</feature>
<dbReference type="Gene3D" id="3.30.70.1320">
    <property type="entry name" value="Multidrug efflux transporter AcrB pore domain like"/>
    <property type="match status" value="1"/>
</dbReference>
<feature type="region of interest" description="Disordered" evidence="1">
    <location>
        <begin position="917"/>
        <end position="937"/>
    </location>
</feature>
<feature type="transmembrane region" description="Helical" evidence="2">
    <location>
        <begin position="1097"/>
        <end position="1118"/>
    </location>
</feature>
<dbReference type="EMBL" id="JACCBU010000001">
    <property type="protein sequence ID" value="NYE75174.1"/>
    <property type="molecule type" value="Genomic_DNA"/>
</dbReference>
<dbReference type="PANTHER" id="PTHR32063">
    <property type="match status" value="1"/>
</dbReference>
<dbReference type="SUPFAM" id="SSF82693">
    <property type="entry name" value="Multidrug efflux transporter AcrB pore domain, PN1, PN2, PC1 and PC2 subdomains"/>
    <property type="match status" value="3"/>
</dbReference>
<dbReference type="RefSeq" id="WP_179757723.1">
    <property type="nucleotide sequence ID" value="NZ_JACCBU010000001.1"/>
</dbReference>
<evidence type="ECO:0000256" key="2">
    <source>
        <dbReference type="SAM" id="Phobius"/>
    </source>
</evidence>
<dbReference type="SUPFAM" id="SSF82866">
    <property type="entry name" value="Multidrug efflux transporter AcrB transmembrane domain"/>
    <property type="match status" value="2"/>
</dbReference>
<feature type="compositionally biased region" description="Acidic residues" evidence="1">
    <location>
        <begin position="927"/>
        <end position="936"/>
    </location>
</feature>
<feature type="region of interest" description="Disordered" evidence="1">
    <location>
        <begin position="1209"/>
        <end position="1270"/>
    </location>
</feature>
<evidence type="ECO:0000256" key="1">
    <source>
        <dbReference type="SAM" id="MobiDB-lite"/>
    </source>
</evidence>
<gene>
    <name evidence="3" type="ORF">BKA15_006503</name>
</gene>
<dbReference type="AlphaFoldDB" id="A0A7Y9IE64"/>
<dbReference type="Proteomes" id="UP000569914">
    <property type="component" value="Unassembled WGS sequence"/>
</dbReference>
<organism evidence="3 4">
    <name type="scientific">Microlunatus parietis</name>
    <dbReference type="NCBI Taxonomy" id="682979"/>
    <lineage>
        <taxon>Bacteria</taxon>
        <taxon>Bacillati</taxon>
        <taxon>Actinomycetota</taxon>
        <taxon>Actinomycetes</taxon>
        <taxon>Propionibacteriales</taxon>
        <taxon>Propionibacteriaceae</taxon>
        <taxon>Microlunatus</taxon>
    </lineage>
</organism>
<feature type="transmembrane region" description="Helical" evidence="2">
    <location>
        <begin position="428"/>
        <end position="451"/>
    </location>
</feature>
<feature type="compositionally biased region" description="Pro residues" evidence="1">
    <location>
        <begin position="854"/>
        <end position="871"/>
    </location>
</feature>
<feature type="transmembrane region" description="Helical" evidence="2">
    <location>
        <begin position="1146"/>
        <end position="1171"/>
    </location>
</feature>
<dbReference type="PRINTS" id="PR00702">
    <property type="entry name" value="ACRIFLAVINRP"/>
</dbReference>
<comment type="caution">
    <text evidence="3">The sequence shown here is derived from an EMBL/GenBank/DDBJ whole genome shotgun (WGS) entry which is preliminary data.</text>
</comment>
<keyword evidence="2" id="KW-0472">Membrane</keyword>
<dbReference type="Gene3D" id="3.30.70.1440">
    <property type="entry name" value="Multidrug efflux transporter AcrB pore domain"/>
    <property type="match status" value="1"/>
</dbReference>
<feature type="region of interest" description="Disordered" evidence="1">
    <location>
        <begin position="850"/>
        <end position="875"/>
    </location>
</feature>
<dbReference type="Gene3D" id="3.30.2090.10">
    <property type="entry name" value="Multidrug efflux transporter AcrB TolC docking domain, DN and DC subdomains"/>
    <property type="match status" value="2"/>
</dbReference>
<feature type="transmembrane region" description="Helical" evidence="2">
    <location>
        <begin position="1041"/>
        <end position="1064"/>
    </location>
</feature>
<feature type="transmembrane region" description="Helical" evidence="2">
    <location>
        <begin position="357"/>
        <end position="377"/>
    </location>
</feature>
<keyword evidence="2" id="KW-0812">Transmembrane</keyword>
<keyword evidence="4" id="KW-1185">Reference proteome</keyword>
<feature type="transmembrane region" description="Helical" evidence="2">
    <location>
        <begin position="530"/>
        <end position="550"/>
    </location>
</feature>
<dbReference type="Gene3D" id="3.30.70.1430">
    <property type="entry name" value="Multidrug efflux transporter AcrB pore domain"/>
    <property type="match status" value="2"/>
</dbReference>
<feature type="compositionally biased region" description="Basic and acidic residues" evidence="1">
    <location>
        <begin position="774"/>
        <end position="838"/>
    </location>
</feature>
<dbReference type="GO" id="GO:0042910">
    <property type="term" value="F:xenobiotic transmembrane transporter activity"/>
    <property type="evidence" value="ECO:0007669"/>
    <property type="project" value="TreeGrafter"/>
</dbReference>
<reference evidence="3 4" key="1">
    <citation type="submission" date="2020-07" db="EMBL/GenBank/DDBJ databases">
        <title>Sequencing the genomes of 1000 actinobacteria strains.</title>
        <authorList>
            <person name="Klenk H.-P."/>
        </authorList>
    </citation>
    <scope>NUCLEOTIDE SEQUENCE [LARGE SCALE GENOMIC DNA]</scope>
    <source>
        <strain evidence="3 4">DSM 22083</strain>
    </source>
</reference>
<dbReference type="PANTHER" id="PTHR32063:SF0">
    <property type="entry name" value="SWARMING MOTILITY PROTEIN SWRC"/>
    <property type="match status" value="1"/>
</dbReference>
<dbReference type="Gene3D" id="1.20.1640.10">
    <property type="entry name" value="Multidrug efflux transporter AcrB transmembrane domain"/>
    <property type="match status" value="3"/>
</dbReference>
<evidence type="ECO:0000313" key="4">
    <source>
        <dbReference type="Proteomes" id="UP000569914"/>
    </source>
</evidence>
<dbReference type="SUPFAM" id="SSF82714">
    <property type="entry name" value="Multidrug efflux transporter AcrB TolC docking domain, DN and DC subdomains"/>
    <property type="match status" value="2"/>
</dbReference>
<feature type="compositionally biased region" description="Basic and acidic residues" evidence="1">
    <location>
        <begin position="1249"/>
        <end position="1270"/>
    </location>
</feature>
<sequence>MALLTRLSLINRLVVALISLAIIVFGVIATTSLKQELLPSITAPQAVVIVQYPGAAPDIVADDAAAPLEQAVRNVSGVTQVDSVSSTNSSQITVMWEYGLDDDKVLGEINSAVSATKSTLPEQVTTEVFAGSTDDIPVIQLAVASDLPLDKFGPLVDDVAVSALKGLPGVRDVTLSGQDTKELAVTLDQKKLDDHELTAQQVNQTLEAQLSVLPAGTTYRGGTELSVEVGAAPGSVDAVKKLAIATSDGPVRLSEIAEVKLQSVARSSIARAEGRPSLGLAVMKTPDADTVRVSHAVQAALPGLQTELGNNASFSTVFDQAPMIEQSLHDLAVEGGLGLVFAIIVILLFLLSARSTLITAISIPLSLLIAMVGLWIGQYSLNLFTLAALTVAVGRVVDDSIVVVENIKRHSLGMSGRRLSIDQVVDSVKEVAGAVTASTLTTIAVFLPVAFVTGSTGELFRPFAVTVAIALAASLLVSLTIVPLLAFWFFRGRKQKAGAAPARAEENPERVTPLQKGYLPVLNWTLRHPVITLIISFVIFLGTLGASTLLKTDFLGSLGDDRALQINQELPSGTRLETTAESAAKIEKVLADDPDVKSYQSTIGQPGEANVATYSITLTDEADAGAATDRIREQLAAIPDAGEVRVTSATAAYTSNDVTVTLTGDDQKQLDAAAAAVQAAVAGVPGLTDVRTDLSEQRPVLRVQVDQQKAADYGFTQAEIGAAVAGALRGTPIGEVTLDGETHDLVLRTFKGTAGPEDIEQLKLPVSQLQQQKAQEKAQDELEKKSDALEKRQEDLQERQKDLQETQKDQSDEAKREAEEQTEDQRRDLEESRDDAQESLADLRDQLRELRNSPEPPPPAPPSPGQPPGPGGLPVTQEQLAWQKQMEQRAQAIAQLQAAVEQAEQALEQIDEQLEAMDEQQEKSDEQTQDQEELADEQERIADLQEELADDQKKLAEEQQDLADLKAGAITVGSLAKVVEQKTPITVKHVDGQRAVTITATPTGSDLGAVSAALMTAVNGVELPPGIAQEQGGASAEQQEAFVQLGLAMLLAIVLVFIIMVATFRSLLQPLILLVSIPFAATGALVGLLATNTALGVPAMVGLLMLIGIVVTNAIVLIDLINTYRERGAEPQAAIVDGARLRLRPIIMTAAATICALTPMAFGLTGGGVFISRPLAVVVIGGLVSSTILTLILVPVLYSLVSKIGYKPPAQPAAEQPATPPEGGPDHGQAEASPTPLEQDQQEQPDQPAEERDTVFPLDDEPRRDGPGTH</sequence>
<feature type="transmembrane region" description="Helical" evidence="2">
    <location>
        <begin position="1177"/>
        <end position="1201"/>
    </location>
</feature>
<proteinExistence type="predicted"/>
<feature type="transmembrane region" description="Helical" evidence="2">
    <location>
        <begin position="463"/>
        <end position="490"/>
    </location>
</feature>
<keyword evidence="2" id="KW-1133">Transmembrane helix</keyword>
<dbReference type="InterPro" id="IPR027463">
    <property type="entry name" value="AcrB_DN_DC_subdom"/>
</dbReference>
<feature type="transmembrane region" description="Helical" evidence="2">
    <location>
        <begin position="1071"/>
        <end position="1091"/>
    </location>
</feature>
<feature type="compositionally biased region" description="Low complexity" evidence="1">
    <location>
        <begin position="1238"/>
        <end position="1247"/>
    </location>
</feature>
<evidence type="ECO:0000313" key="3">
    <source>
        <dbReference type="EMBL" id="NYE75174.1"/>
    </source>
</evidence>
<dbReference type="InterPro" id="IPR001036">
    <property type="entry name" value="Acrflvin-R"/>
</dbReference>
<accession>A0A7Y9IE64</accession>
<dbReference type="Pfam" id="PF00873">
    <property type="entry name" value="ACR_tran"/>
    <property type="match status" value="2"/>
</dbReference>